<dbReference type="InterPro" id="IPR008207">
    <property type="entry name" value="Sig_transdc_His_kin_Hpt_dom"/>
</dbReference>
<dbReference type="NCBIfam" id="TIGR00229">
    <property type="entry name" value="sensory_box"/>
    <property type="match status" value="2"/>
</dbReference>
<comment type="caution">
    <text evidence="20">The sequence shown here is derived from an EMBL/GenBank/DDBJ whole genome shotgun (WGS) entry which is preliminary data.</text>
</comment>
<keyword evidence="9 15" id="KW-1133">Transmembrane helix</keyword>
<evidence type="ECO:0000256" key="15">
    <source>
        <dbReference type="SAM" id="Phobius"/>
    </source>
</evidence>
<dbReference type="Pfam" id="PF00512">
    <property type="entry name" value="HisKA"/>
    <property type="match status" value="1"/>
</dbReference>
<dbReference type="OrthoDB" id="9809348at2"/>
<dbReference type="RefSeq" id="WP_146440104.1">
    <property type="nucleotide sequence ID" value="NZ_SJPL01000001.1"/>
</dbReference>
<evidence type="ECO:0000256" key="8">
    <source>
        <dbReference type="ARBA" id="ARBA00022840"/>
    </source>
</evidence>
<feature type="region of interest" description="Disordered" evidence="14">
    <location>
        <begin position="673"/>
        <end position="697"/>
    </location>
</feature>
<evidence type="ECO:0000256" key="10">
    <source>
        <dbReference type="ARBA" id="ARBA00023012"/>
    </source>
</evidence>
<dbReference type="CDD" id="cd00088">
    <property type="entry name" value="HPT"/>
    <property type="match status" value="1"/>
</dbReference>
<dbReference type="PANTHER" id="PTHR45339:SF1">
    <property type="entry name" value="HYBRID SIGNAL TRANSDUCTION HISTIDINE KINASE J"/>
    <property type="match status" value="1"/>
</dbReference>
<dbReference type="Pfam" id="PF08448">
    <property type="entry name" value="PAS_4"/>
    <property type="match status" value="1"/>
</dbReference>
<feature type="compositionally biased region" description="Basic and acidic residues" evidence="14">
    <location>
        <begin position="816"/>
        <end position="826"/>
    </location>
</feature>
<dbReference type="Gene3D" id="3.40.50.2300">
    <property type="match status" value="1"/>
</dbReference>
<dbReference type="FunFam" id="3.30.565.10:FF:000010">
    <property type="entry name" value="Sensor histidine kinase RcsC"/>
    <property type="match status" value="1"/>
</dbReference>
<gene>
    <name evidence="20" type="primary">barA_3</name>
    <name evidence="20" type="ORF">Pan14r_43020</name>
</gene>
<dbReference type="Gene3D" id="1.10.287.130">
    <property type="match status" value="1"/>
</dbReference>
<dbReference type="SUPFAM" id="SSF55785">
    <property type="entry name" value="PYP-like sensor domain (PAS domain)"/>
    <property type="match status" value="2"/>
</dbReference>
<dbReference type="CDD" id="cd16922">
    <property type="entry name" value="HATPase_EvgS-ArcB-TorS-like"/>
    <property type="match status" value="1"/>
</dbReference>
<dbReference type="CDD" id="cd00082">
    <property type="entry name" value="HisKA"/>
    <property type="match status" value="1"/>
</dbReference>
<dbReference type="PROSITE" id="PS50109">
    <property type="entry name" value="HIS_KIN"/>
    <property type="match status" value="1"/>
</dbReference>
<dbReference type="InterPro" id="IPR004358">
    <property type="entry name" value="Sig_transdc_His_kin-like_C"/>
</dbReference>
<evidence type="ECO:0000256" key="12">
    <source>
        <dbReference type="PROSITE-ProRule" id="PRU00110"/>
    </source>
</evidence>
<keyword evidence="8" id="KW-0067">ATP-binding</keyword>
<dbReference type="PROSITE" id="PS50894">
    <property type="entry name" value="HPT"/>
    <property type="match status" value="1"/>
</dbReference>
<keyword evidence="20" id="KW-0808">Transferase</keyword>
<feature type="compositionally biased region" description="Polar residues" evidence="14">
    <location>
        <begin position="974"/>
        <end position="987"/>
    </location>
</feature>
<dbReference type="InterPro" id="IPR036097">
    <property type="entry name" value="HisK_dim/P_sf"/>
</dbReference>
<feature type="domain" description="HPt" evidence="19">
    <location>
        <begin position="1033"/>
        <end position="1132"/>
    </location>
</feature>
<dbReference type="CDD" id="cd00130">
    <property type="entry name" value="PAS"/>
    <property type="match status" value="1"/>
</dbReference>
<keyword evidence="4" id="KW-1003">Cell membrane</keyword>
<dbReference type="InterPro" id="IPR000014">
    <property type="entry name" value="PAS"/>
</dbReference>
<dbReference type="SMART" id="SM00387">
    <property type="entry name" value="HATPase_c"/>
    <property type="match status" value="1"/>
</dbReference>
<feature type="compositionally biased region" description="Polar residues" evidence="14">
    <location>
        <begin position="995"/>
        <end position="1010"/>
    </location>
</feature>
<feature type="modified residue" description="Phosphohistidine" evidence="12">
    <location>
        <position position="1072"/>
    </location>
</feature>
<keyword evidence="11 15" id="KW-0472">Membrane</keyword>
<evidence type="ECO:0000256" key="7">
    <source>
        <dbReference type="ARBA" id="ARBA00022741"/>
    </source>
</evidence>
<evidence type="ECO:0000259" key="19">
    <source>
        <dbReference type="PROSITE" id="PS50894"/>
    </source>
</evidence>
<evidence type="ECO:0000259" key="18">
    <source>
        <dbReference type="PROSITE" id="PS50112"/>
    </source>
</evidence>
<feature type="region of interest" description="Disordered" evidence="14">
    <location>
        <begin position="966"/>
        <end position="1017"/>
    </location>
</feature>
<evidence type="ECO:0000313" key="20">
    <source>
        <dbReference type="EMBL" id="TWT71985.1"/>
    </source>
</evidence>
<evidence type="ECO:0000259" key="16">
    <source>
        <dbReference type="PROSITE" id="PS50109"/>
    </source>
</evidence>
<accession>A0A5C5YCB2</accession>
<dbReference type="SMART" id="SM00091">
    <property type="entry name" value="PAS"/>
    <property type="match status" value="2"/>
</dbReference>
<dbReference type="SUPFAM" id="SSF47384">
    <property type="entry name" value="Homodimeric domain of signal transducing histidine kinase"/>
    <property type="match status" value="1"/>
</dbReference>
<reference evidence="20 21" key="1">
    <citation type="submission" date="2019-02" db="EMBL/GenBank/DDBJ databases">
        <title>Deep-cultivation of Planctomycetes and their phenomic and genomic characterization uncovers novel biology.</title>
        <authorList>
            <person name="Wiegand S."/>
            <person name="Jogler M."/>
            <person name="Boedeker C."/>
            <person name="Pinto D."/>
            <person name="Vollmers J."/>
            <person name="Rivas-Marin E."/>
            <person name="Kohn T."/>
            <person name="Peeters S.H."/>
            <person name="Heuer A."/>
            <person name="Rast P."/>
            <person name="Oberbeckmann S."/>
            <person name="Bunk B."/>
            <person name="Jeske O."/>
            <person name="Meyerdierks A."/>
            <person name="Storesund J.E."/>
            <person name="Kallscheuer N."/>
            <person name="Luecker S."/>
            <person name="Lage O.M."/>
            <person name="Pohl T."/>
            <person name="Merkel B.J."/>
            <person name="Hornburger P."/>
            <person name="Mueller R.-W."/>
            <person name="Bruemmer F."/>
            <person name="Labrenz M."/>
            <person name="Spormann A.M."/>
            <person name="Op Den Camp H."/>
            <person name="Overmann J."/>
            <person name="Amann R."/>
            <person name="Jetten M.S.M."/>
            <person name="Mascher T."/>
            <person name="Medema M.H."/>
            <person name="Devos D.P."/>
            <person name="Kaster A.-K."/>
            <person name="Ovreas L."/>
            <person name="Rohde M."/>
            <person name="Galperin M.Y."/>
            <person name="Jogler C."/>
        </authorList>
    </citation>
    <scope>NUCLEOTIDE SEQUENCE [LARGE SCALE GENOMIC DNA]</scope>
    <source>
        <strain evidence="20 21">Pan14r</strain>
    </source>
</reference>
<dbReference type="GO" id="GO:0005886">
    <property type="term" value="C:plasma membrane"/>
    <property type="evidence" value="ECO:0007669"/>
    <property type="project" value="UniProtKB-SubCell"/>
</dbReference>
<evidence type="ECO:0000256" key="3">
    <source>
        <dbReference type="ARBA" id="ARBA00012438"/>
    </source>
</evidence>
<feature type="region of interest" description="Disordered" evidence="14">
    <location>
        <begin position="804"/>
        <end position="842"/>
    </location>
</feature>
<evidence type="ECO:0000256" key="13">
    <source>
        <dbReference type="PROSITE-ProRule" id="PRU00169"/>
    </source>
</evidence>
<dbReference type="InterPro" id="IPR036890">
    <property type="entry name" value="HATPase_C_sf"/>
</dbReference>
<dbReference type="InterPro" id="IPR003594">
    <property type="entry name" value="HATPase_dom"/>
</dbReference>
<dbReference type="Pfam" id="PF01627">
    <property type="entry name" value="Hpt"/>
    <property type="match status" value="1"/>
</dbReference>
<evidence type="ECO:0000313" key="21">
    <source>
        <dbReference type="Proteomes" id="UP000317238"/>
    </source>
</evidence>
<keyword evidence="7" id="KW-0547">Nucleotide-binding</keyword>
<dbReference type="Pfam" id="PF13188">
    <property type="entry name" value="PAS_8"/>
    <property type="match status" value="1"/>
</dbReference>
<dbReference type="Gene3D" id="3.30.565.10">
    <property type="entry name" value="Histidine kinase-like ATPase, C-terminal domain"/>
    <property type="match status" value="1"/>
</dbReference>
<dbReference type="SUPFAM" id="SSF55874">
    <property type="entry name" value="ATPase domain of HSP90 chaperone/DNA topoisomerase II/histidine kinase"/>
    <property type="match status" value="1"/>
</dbReference>
<feature type="transmembrane region" description="Helical" evidence="15">
    <location>
        <begin position="63"/>
        <end position="81"/>
    </location>
</feature>
<evidence type="ECO:0000256" key="11">
    <source>
        <dbReference type="ARBA" id="ARBA00023136"/>
    </source>
</evidence>
<dbReference type="AlphaFoldDB" id="A0A5C5YCB2"/>
<evidence type="ECO:0000256" key="6">
    <source>
        <dbReference type="ARBA" id="ARBA00022692"/>
    </source>
</evidence>
<dbReference type="Proteomes" id="UP000317238">
    <property type="component" value="Unassembled WGS sequence"/>
</dbReference>
<dbReference type="GO" id="GO:0000155">
    <property type="term" value="F:phosphorelay sensor kinase activity"/>
    <property type="evidence" value="ECO:0007669"/>
    <property type="project" value="InterPro"/>
</dbReference>
<dbReference type="Gene3D" id="3.30.450.20">
    <property type="entry name" value="PAS domain"/>
    <property type="match status" value="2"/>
</dbReference>
<dbReference type="SUPFAM" id="SSF52172">
    <property type="entry name" value="CheY-like"/>
    <property type="match status" value="1"/>
</dbReference>
<keyword evidence="10" id="KW-0902">Two-component regulatory system</keyword>
<dbReference type="PROSITE" id="PS50112">
    <property type="entry name" value="PAS"/>
    <property type="match status" value="2"/>
</dbReference>
<dbReference type="PRINTS" id="PR00344">
    <property type="entry name" value="BCTRLSENSOR"/>
</dbReference>
<feature type="domain" description="PAS" evidence="18">
    <location>
        <begin position="305"/>
        <end position="341"/>
    </location>
</feature>
<evidence type="ECO:0000256" key="5">
    <source>
        <dbReference type="ARBA" id="ARBA00022553"/>
    </source>
</evidence>
<dbReference type="CDD" id="cd17546">
    <property type="entry name" value="REC_hyHK_CKI1_RcsC-like"/>
    <property type="match status" value="1"/>
</dbReference>
<dbReference type="GO" id="GO:0005524">
    <property type="term" value="F:ATP binding"/>
    <property type="evidence" value="ECO:0007669"/>
    <property type="project" value="UniProtKB-KW"/>
</dbReference>
<dbReference type="SMART" id="SM00448">
    <property type="entry name" value="REC"/>
    <property type="match status" value="1"/>
</dbReference>
<name>A0A5C5YCB2_9PLAN</name>
<dbReference type="InterPro" id="IPR036641">
    <property type="entry name" value="HPT_dom_sf"/>
</dbReference>
<evidence type="ECO:0000256" key="4">
    <source>
        <dbReference type="ARBA" id="ARBA00022475"/>
    </source>
</evidence>
<evidence type="ECO:0000256" key="2">
    <source>
        <dbReference type="ARBA" id="ARBA00004651"/>
    </source>
</evidence>
<protein>
    <recommendedName>
        <fullName evidence="3">histidine kinase</fullName>
        <ecNumber evidence="3">2.7.13.3</ecNumber>
    </recommendedName>
</protein>
<comment type="subcellular location">
    <subcellularLocation>
        <location evidence="2">Cell membrane</location>
        <topology evidence="2">Multi-pass membrane protein</topology>
    </subcellularLocation>
</comment>
<feature type="compositionally biased region" description="Basic and acidic residues" evidence="14">
    <location>
        <begin position="676"/>
        <end position="685"/>
    </location>
</feature>
<dbReference type="InterPro" id="IPR035965">
    <property type="entry name" value="PAS-like_dom_sf"/>
</dbReference>
<feature type="domain" description="Response regulatory" evidence="17">
    <location>
        <begin position="848"/>
        <end position="967"/>
    </location>
</feature>
<feature type="domain" description="Histidine kinase" evidence="16">
    <location>
        <begin position="447"/>
        <end position="671"/>
    </location>
</feature>
<evidence type="ECO:0000256" key="14">
    <source>
        <dbReference type="SAM" id="MobiDB-lite"/>
    </source>
</evidence>
<comment type="catalytic activity">
    <reaction evidence="1">
        <text>ATP + protein L-histidine = ADP + protein N-phospho-L-histidine.</text>
        <dbReference type="EC" id="2.7.13.3"/>
    </reaction>
</comment>
<feature type="domain" description="PAS" evidence="18">
    <location>
        <begin position="179"/>
        <end position="249"/>
    </location>
</feature>
<dbReference type="InterPro" id="IPR005467">
    <property type="entry name" value="His_kinase_dom"/>
</dbReference>
<evidence type="ECO:0000256" key="1">
    <source>
        <dbReference type="ARBA" id="ARBA00000085"/>
    </source>
</evidence>
<dbReference type="PANTHER" id="PTHR45339">
    <property type="entry name" value="HYBRID SIGNAL TRANSDUCTION HISTIDINE KINASE J"/>
    <property type="match status" value="1"/>
</dbReference>
<keyword evidence="5 13" id="KW-0597">Phosphoprotein</keyword>
<dbReference type="EMBL" id="SJPL01000001">
    <property type="protein sequence ID" value="TWT71985.1"/>
    <property type="molecule type" value="Genomic_DNA"/>
</dbReference>
<dbReference type="InterPro" id="IPR011006">
    <property type="entry name" value="CheY-like_superfamily"/>
</dbReference>
<organism evidence="20 21">
    <name type="scientific">Crateriforma conspicua</name>
    <dbReference type="NCBI Taxonomy" id="2527996"/>
    <lineage>
        <taxon>Bacteria</taxon>
        <taxon>Pseudomonadati</taxon>
        <taxon>Planctomycetota</taxon>
        <taxon>Planctomycetia</taxon>
        <taxon>Planctomycetales</taxon>
        <taxon>Planctomycetaceae</taxon>
        <taxon>Crateriforma</taxon>
    </lineage>
</organism>
<dbReference type="PROSITE" id="PS50110">
    <property type="entry name" value="RESPONSE_REGULATORY"/>
    <property type="match status" value="1"/>
</dbReference>
<proteinExistence type="predicted"/>
<dbReference type="SUPFAM" id="SSF47226">
    <property type="entry name" value="Histidine-containing phosphotransfer domain, HPT domain"/>
    <property type="match status" value="1"/>
</dbReference>
<keyword evidence="6 15" id="KW-0812">Transmembrane</keyword>
<keyword evidence="21" id="KW-1185">Reference proteome</keyword>
<dbReference type="InterPro" id="IPR003661">
    <property type="entry name" value="HisK_dim/P_dom"/>
</dbReference>
<dbReference type="SMART" id="SM00388">
    <property type="entry name" value="HisKA"/>
    <property type="match status" value="1"/>
</dbReference>
<feature type="transmembrane region" description="Helical" evidence="15">
    <location>
        <begin position="38"/>
        <end position="56"/>
    </location>
</feature>
<dbReference type="Gene3D" id="1.20.120.160">
    <property type="entry name" value="HPT domain"/>
    <property type="match status" value="1"/>
</dbReference>
<dbReference type="InterPro" id="IPR001789">
    <property type="entry name" value="Sig_transdc_resp-reg_receiver"/>
</dbReference>
<evidence type="ECO:0000259" key="17">
    <source>
        <dbReference type="PROSITE" id="PS50110"/>
    </source>
</evidence>
<dbReference type="Pfam" id="PF02518">
    <property type="entry name" value="HATPase_c"/>
    <property type="match status" value="1"/>
</dbReference>
<dbReference type="EC" id="2.7.13.3" evidence="3"/>
<feature type="modified residue" description="4-aspartylphosphate" evidence="13">
    <location>
        <position position="897"/>
    </location>
</feature>
<sequence length="1134" mass="126073">MNRLTSNLLRPSRWRYRPLPWVIPATLLATIDGLSPPWLHVCVVATFVVPLAWSYLPRRHMPLLMTSLLLAVVIPGLAPMIRSAAASAELIGDAGGPHETTWMSSIEGFGMERVWTILALLALWWFHYRLQDRRRRRLALRRSLQQRVFRRTQQVRRANRALRNEVIRRQETQHLLDQSESTFQALMERMQLQVSRKNRDGVVTYANEIYCRNLGRDLNEVIGSTDDDLFAPEIAQKYRSDDLRVMDSGQNVDQIEQHPTLDGKTGYAQVFKAPEYDRDGNCVGIQIIFWDVTRKYLGEMALRASEARKRALFDSAADAVVLLDAHGIVVEANPAATILFGDGMVGQRFEDIAMPLTGSIFGSPNFSARNRWAAIPRAARHELTIVRKDESEFESEVAVHTIPVGDEQGCAVIVRDVTLQKRAIETLRSAKAAAEAANRTKTEFMAGVSHELRTPLGGITGLIDLLSKTELTPRGHQYVQMIRQSAQSLSDVIEDILDFAAIEAGRVEIAPRPFDLHDCLNNAFKSLAVRAAEKPLQLILSIQPDTPRDVVGDPKRIRQVLINLIGNAIKFTPLGEVRVRLSLESDPDVAGSRPFFLIEVADTGVGIPTEKQRAVFSAFERGEVGTKRSFGGTGLGLSISDGLVRRMGGRIDLVSQPNVGSCFSCRLPLPIQSSSDPKDNHEDAPHQAQSSPPPLASDATAVIQTGVPNMDSAIEETVDFLGIKRLNLKDTPSLKQNGRITWIVRCSGPTSWQRWVDRTRDDIIWIQVVGVDTPRMGTRREIALNEPVTPDELIETLRFLWDPDDPDGTRRLSPPRLEETTTDRFDLSPAWSEDSTDPVTSAAPTEGHLLLVDDSEVNRLVIRQQLEQAGYAVTTAVDGQAAVGEATAGNFDCILMDLQMPKMDGTEATAEILKYFQKRKRTPPPIIALTAHVTAEHETICQNAGMSGFVTKPVDLSTLVATIRGLTDPDSVPDQESNADQQQSSQVEPPDTSAEDQTTSAAEQPDASQTNHDEGSIDIDTMKQRLMRHSAGSEEIAVSLCDAFLEEVPELLRRVDRHHRQGRFAELTRAAHTLKSCLRYVADNEDVRLAAELEHAAKEEQTTDAEHLDQLREVSQRWIDRVQMLKETLGANAS</sequence>
<evidence type="ECO:0000256" key="9">
    <source>
        <dbReference type="ARBA" id="ARBA00022989"/>
    </source>
</evidence>
<dbReference type="InterPro" id="IPR013656">
    <property type="entry name" value="PAS_4"/>
</dbReference>
<keyword evidence="20" id="KW-0418">Kinase</keyword>
<dbReference type="Pfam" id="PF00072">
    <property type="entry name" value="Response_reg"/>
    <property type="match status" value="1"/>
</dbReference>